<evidence type="ECO:0000256" key="1">
    <source>
        <dbReference type="ARBA" id="ARBA00000085"/>
    </source>
</evidence>
<dbReference type="Gene3D" id="1.10.287.130">
    <property type="match status" value="1"/>
</dbReference>
<dbReference type="PROSITE" id="PS50110">
    <property type="entry name" value="RESPONSE_REGULATORY"/>
    <property type="match status" value="1"/>
</dbReference>
<dbReference type="Pfam" id="PF00512">
    <property type="entry name" value="HisKA"/>
    <property type="match status" value="1"/>
</dbReference>
<dbReference type="InterPro" id="IPR035965">
    <property type="entry name" value="PAS-like_dom_sf"/>
</dbReference>
<dbReference type="InterPro" id="IPR004358">
    <property type="entry name" value="Sig_transdc_His_kin-like_C"/>
</dbReference>
<organism evidence="14 15">
    <name type="scientific">Brevibacillus reuszeri</name>
    <dbReference type="NCBI Taxonomy" id="54915"/>
    <lineage>
        <taxon>Bacteria</taxon>
        <taxon>Bacillati</taxon>
        <taxon>Bacillota</taxon>
        <taxon>Bacilli</taxon>
        <taxon>Bacillales</taxon>
        <taxon>Paenibacillaceae</taxon>
        <taxon>Brevibacillus</taxon>
    </lineage>
</organism>
<evidence type="ECO:0000259" key="10">
    <source>
        <dbReference type="PROSITE" id="PS50109"/>
    </source>
</evidence>
<dbReference type="GO" id="GO:0005524">
    <property type="term" value="F:ATP binding"/>
    <property type="evidence" value="ECO:0007669"/>
    <property type="project" value="UniProtKB-KW"/>
</dbReference>
<dbReference type="Gene3D" id="3.30.565.10">
    <property type="entry name" value="Histidine kinase-like ATPase, C-terminal domain"/>
    <property type="match status" value="1"/>
</dbReference>
<accession>A0A0K9YT32</accession>
<dbReference type="InterPro" id="IPR000014">
    <property type="entry name" value="PAS"/>
</dbReference>
<dbReference type="Proteomes" id="UP000036834">
    <property type="component" value="Unassembled WGS sequence"/>
</dbReference>
<dbReference type="PROSITE" id="PS50112">
    <property type="entry name" value="PAS"/>
    <property type="match status" value="2"/>
</dbReference>
<dbReference type="Pfam" id="PF02518">
    <property type="entry name" value="HATPase_c"/>
    <property type="match status" value="1"/>
</dbReference>
<dbReference type="SMART" id="SM00086">
    <property type="entry name" value="PAC"/>
    <property type="match status" value="2"/>
</dbReference>
<sequence>MDVPEQKVSILLVDDRAENLLALEAVLSSPKYHLVCAHSGEEALKYVLKQDFAAILLDVQMPGLNGFETAKLIKAREKSRHIPILFITAISQEAEHVFHGYSVGAIDYIFKPFQPEALQKKVEEFVRIYQNHERMLLKGERELEEVHQKLDRVTFDLRKSEALARVISETLKDTIVTFDEQGYVLSANDAVESMFGYSAEELIGELFNTLLPELKQENPCLLASNLIETIAVRRNNSMFPVEAQLGDASIEEQTIYVCSIRDITERKQLEEGRKQKLRNDLYLSQERFRIIFESSPCLISILSLEDGRYMDVNPGWLEITGYEYDEVAGKAFDILPMTAASDEEATEGDSLDLRRPVHNVKISYVTKSDEKREGLLSTKILDIEGETCVLCFITDITERVRLENEMIRLDRLNLIGEMAAGIAHEIRNPMTTVRGFLQLSNHSPQNPLQYIDLMLNELDRANAIITEFLTLAKNKVNDKQVQDLNAIIESLFPLIQAEALLSDKYISLELGECTHFAMDEKEIRQMILNLALNGLEAMTAGGRLSIKTHTEQQRVVLEIHDEGTGIKPELIQKIGTPFFTTKETGTGLGLAICYSVADRHHAEIEVKTDHTGTIFFVRFKM</sequence>
<evidence type="ECO:0000313" key="16">
    <source>
        <dbReference type="Proteomes" id="UP000319578"/>
    </source>
</evidence>
<dbReference type="SUPFAM" id="SSF47384">
    <property type="entry name" value="Homodimeric domain of signal transducing histidine kinase"/>
    <property type="match status" value="1"/>
</dbReference>
<keyword evidence="5" id="KW-0547">Nucleotide-binding</keyword>
<protein>
    <recommendedName>
        <fullName evidence="2">histidine kinase</fullName>
        <ecNumber evidence="2">2.7.13.3</ecNumber>
    </recommendedName>
</protein>
<dbReference type="PANTHER" id="PTHR43065:SF46">
    <property type="entry name" value="C4-DICARBOXYLATE TRANSPORT SENSOR PROTEIN DCTB"/>
    <property type="match status" value="1"/>
</dbReference>
<dbReference type="SUPFAM" id="SSF52172">
    <property type="entry name" value="CheY-like"/>
    <property type="match status" value="1"/>
</dbReference>
<evidence type="ECO:0000256" key="9">
    <source>
        <dbReference type="PROSITE-ProRule" id="PRU00169"/>
    </source>
</evidence>
<dbReference type="CDD" id="cd00130">
    <property type="entry name" value="PAS"/>
    <property type="match status" value="2"/>
</dbReference>
<dbReference type="InterPro" id="IPR001789">
    <property type="entry name" value="Sig_transdc_resp-reg_receiver"/>
</dbReference>
<keyword evidence="4" id="KW-0808">Transferase</keyword>
<feature type="domain" description="Response regulatory" evidence="11">
    <location>
        <begin position="9"/>
        <end position="126"/>
    </location>
</feature>
<feature type="modified residue" description="4-aspartylphosphate" evidence="9">
    <location>
        <position position="58"/>
    </location>
</feature>
<dbReference type="SMART" id="SM00387">
    <property type="entry name" value="HATPase_c"/>
    <property type="match status" value="1"/>
</dbReference>
<dbReference type="InterPro" id="IPR005467">
    <property type="entry name" value="His_kinase_dom"/>
</dbReference>
<dbReference type="PRINTS" id="PR00344">
    <property type="entry name" value="BCTRLSENSOR"/>
</dbReference>
<keyword evidence="7" id="KW-0067">ATP-binding</keyword>
<dbReference type="EMBL" id="LGIQ01000009">
    <property type="protein sequence ID" value="KNB71884.1"/>
    <property type="molecule type" value="Genomic_DNA"/>
</dbReference>
<evidence type="ECO:0000313" key="13">
    <source>
        <dbReference type="EMBL" id="GED67567.1"/>
    </source>
</evidence>
<dbReference type="InterPro" id="IPR001610">
    <property type="entry name" value="PAC"/>
</dbReference>
<dbReference type="NCBIfam" id="TIGR00229">
    <property type="entry name" value="sensory_box"/>
    <property type="match status" value="2"/>
</dbReference>
<evidence type="ECO:0000256" key="4">
    <source>
        <dbReference type="ARBA" id="ARBA00022679"/>
    </source>
</evidence>
<evidence type="ECO:0000256" key="2">
    <source>
        <dbReference type="ARBA" id="ARBA00012438"/>
    </source>
</evidence>
<feature type="domain" description="PAS" evidence="12">
    <location>
        <begin position="160"/>
        <end position="213"/>
    </location>
</feature>
<dbReference type="AlphaFoldDB" id="A0A0K9YT32"/>
<dbReference type="PROSITE" id="PS50109">
    <property type="entry name" value="HIS_KIN"/>
    <property type="match status" value="1"/>
</dbReference>
<evidence type="ECO:0000256" key="5">
    <source>
        <dbReference type="ARBA" id="ARBA00022741"/>
    </source>
</evidence>
<reference evidence="15" key="1">
    <citation type="submission" date="2015-07" db="EMBL/GenBank/DDBJ databases">
        <title>Genome sequencing project for genomic taxonomy and phylogenomics of Bacillus-like bacteria.</title>
        <authorList>
            <person name="Liu B."/>
            <person name="Wang J."/>
            <person name="Zhu Y."/>
            <person name="Liu G."/>
            <person name="Chen Q."/>
            <person name="Chen Z."/>
            <person name="Lan J."/>
            <person name="Che J."/>
            <person name="Ge C."/>
            <person name="Shi H."/>
            <person name="Pan Z."/>
            <person name="Liu X."/>
        </authorList>
    </citation>
    <scope>NUCLEOTIDE SEQUENCE [LARGE SCALE GENOMIC DNA]</scope>
    <source>
        <strain evidence="15">DSM 9887</strain>
    </source>
</reference>
<keyword evidence="8" id="KW-0902">Two-component regulatory system</keyword>
<evidence type="ECO:0000256" key="3">
    <source>
        <dbReference type="ARBA" id="ARBA00022553"/>
    </source>
</evidence>
<proteinExistence type="predicted"/>
<comment type="caution">
    <text evidence="14">The sequence shown here is derived from an EMBL/GenBank/DDBJ whole genome shotgun (WGS) entry which is preliminary data.</text>
</comment>
<dbReference type="SUPFAM" id="SSF55874">
    <property type="entry name" value="ATPase domain of HSP90 chaperone/DNA topoisomerase II/histidine kinase"/>
    <property type="match status" value="1"/>
</dbReference>
<comment type="catalytic activity">
    <reaction evidence="1">
        <text>ATP + protein L-histidine = ADP + protein N-phospho-L-histidine.</text>
        <dbReference type="EC" id="2.7.13.3"/>
    </reaction>
</comment>
<dbReference type="EMBL" id="BJON01000005">
    <property type="protein sequence ID" value="GED67567.1"/>
    <property type="molecule type" value="Genomic_DNA"/>
</dbReference>
<dbReference type="STRING" id="54915.ADS79_24380"/>
<evidence type="ECO:0000256" key="6">
    <source>
        <dbReference type="ARBA" id="ARBA00022777"/>
    </source>
</evidence>
<name>A0A0K9YT32_9BACL</name>
<dbReference type="InterPro" id="IPR036097">
    <property type="entry name" value="HisK_dim/P_sf"/>
</dbReference>
<dbReference type="Gene3D" id="3.30.450.20">
    <property type="entry name" value="PAS domain"/>
    <property type="match status" value="2"/>
</dbReference>
<dbReference type="SMART" id="SM00091">
    <property type="entry name" value="PAS"/>
    <property type="match status" value="2"/>
</dbReference>
<feature type="domain" description="PAS" evidence="12">
    <location>
        <begin position="284"/>
        <end position="360"/>
    </location>
</feature>
<dbReference type="InterPro" id="IPR011006">
    <property type="entry name" value="CheY-like_superfamily"/>
</dbReference>
<dbReference type="EC" id="2.7.13.3" evidence="2"/>
<reference evidence="13 16" key="3">
    <citation type="submission" date="2019-06" db="EMBL/GenBank/DDBJ databases">
        <title>Whole genome shotgun sequence of Brevibacillus reuszeri NBRC 15719.</title>
        <authorList>
            <person name="Hosoyama A."/>
            <person name="Uohara A."/>
            <person name="Ohji S."/>
            <person name="Ichikawa N."/>
        </authorList>
    </citation>
    <scope>NUCLEOTIDE SEQUENCE [LARGE SCALE GENOMIC DNA]</scope>
    <source>
        <strain evidence="13 16">NBRC 15719</strain>
    </source>
</reference>
<dbReference type="PANTHER" id="PTHR43065">
    <property type="entry name" value="SENSOR HISTIDINE KINASE"/>
    <property type="match status" value="1"/>
</dbReference>
<evidence type="ECO:0000313" key="15">
    <source>
        <dbReference type="Proteomes" id="UP000036834"/>
    </source>
</evidence>
<feature type="domain" description="Histidine kinase" evidence="10">
    <location>
        <begin position="421"/>
        <end position="621"/>
    </location>
</feature>
<dbReference type="Gene3D" id="3.40.50.2300">
    <property type="match status" value="1"/>
</dbReference>
<dbReference type="Pfam" id="PF00072">
    <property type="entry name" value="Response_reg"/>
    <property type="match status" value="1"/>
</dbReference>
<reference evidence="14" key="2">
    <citation type="submission" date="2015-07" db="EMBL/GenBank/DDBJ databases">
        <title>MeaNS - Measles Nucleotide Surveillance Program.</title>
        <authorList>
            <person name="Tran T."/>
            <person name="Druce J."/>
        </authorList>
    </citation>
    <scope>NUCLEOTIDE SEQUENCE</scope>
    <source>
        <strain evidence="14">DSM 9887</strain>
    </source>
</reference>
<evidence type="ECO:0000259" key="12">
    <source>
        <dbReference type="PROSITE" id="PS50112"/>
    </source>
</evidence>
<dbReference type="SMART" id="SM00448">
    <property type="entry name" value="REC"/>
    <property type="match status" value="1"/>
</dbReference>
<gene>
    <name evidence="14" type="ORF">ADS79_24380</name>
    <name evidence="13" type="ORF">BRE01_12690</name>
</gene>
<keyword evidence="16" id="KW-1185">Reference proteome</keyword>
<dbReference type="InterPro" id="IPR003661">
    <property type="entry name" value="HisK_dim/P_dom"/>
</dbReference>
<dbReference type="InterPro" id="IPR003594">
    <property type="entry name" value="HATPase_dom"/>
</dbReference>
<evidence type="ECO:0000313" key="14">
    <source>
        <dbReference type="EMBL" id="KNB71884.1"/>
    </source>
</evidence>
<evidence type="ECO:0000259" key="11">
    <source>
        <dbReference type="PROSITE" id="PS50110"/>
    </source>
</evidence>
<keyword evidence="6 14" id="KW-0418">Kinase</keyword>
<dbReference type="SUPFAM" id="SSF55785">
    <property type="entry name" value="PYP-like sensor domain (PAS domain)"/>
    <property type="match status" value="2"/>
</dbReference>
<dbReference type="PATRIC" id="fig|54915.3.peg.4020"/>
<dbReference type="CDD" id="cd00082">
    <property type="entry name" value="HisKA"/>
    <property type="match status" value="1"/>
</dbReference>
<dbReference type="InterPro" id="IPR036890">
    <property type="entry name" value="HATPase_C_sf"/>
</dbReference>
<evidence type="ECO:0000256" key="8">
    <source>
        <dbReference type="ARBA" id="ARBA00023012"/>
    </source>
</evidence>
<dbReference type="SMART" id="SM00388">
    <property type="entry name" value="HisKA"/>
    <property type="match status" value="1"/>
</dbReference>
<dbReference type="GO" id="GO:0000155">
    <property type="term" value="F:phosphorelay sensor kinase activity"/>
    <property type="evidence" value="ECO:0007669"/>
    <property type="project" value="InterPro"/>
</dbReference>
<keyword evidence="3 9" id="KW-0597">Phosphoprotein</keyword>
<dbReference type="Proteomes" id="UP000319578">
    <property type="component" value="Unassembled WGS sequence"/>
</dbReference>
<dbReference type="Pfam" id="PF13426">
    <property type="entry name" value="PAS_9"/>
    <property type="match status" value="2"/>
</dbReference>
<evidence type="ECO:0000256" key="7">
    <source>
        <dbReference type="ARBA" id="ARBA00022840"/>
    </source>
</evidence>